<evidence type="ECO:0000313" key="3">
    <source>
        <dbReference type="Proteomes" id="UP000199513"/>
    </source>
</evidence>
<organism evidence="2 3">
    <name type="scientific">Thermoflexibacter ruber</name>
    <dbReference type="NCBI Taxonomy" id="1003"/>
    <lineage>
        <taxon>Bacteria</taxon>
        <taxon>Pseudomonadati</taxon>
        <taxon>Bacteroidota</taxon>
        <taxon>Cytophagia</taxon>
        <taxon>Cytophagales</taxon>
        <taxon>Thermoflexibacteraceae</taxon>
        <taxon>Thermoflexibacter</taxon>
    </lineage>
</organism>
<dbReference type="EMBL" id="FONY01000025">
    <property type="protein sequence ID" value="SFF30966.1"/>
    <property type="molecule type" value="Genomic_DNA"/>
</dbReference>
<dbReference type="AlphaFoldDB" id="A0A1I2HQE8"/>
<proteinExistence type="predicted"/>
<protein>
    <submittedName>
        <fullName evidence="2">Uncharacterized protein</fullName>
    </submittedName>
</protein>
<name>A0A1I2HQE8_9BACT</name>
<dbReference type="RefSeq" id="WP_091546694.1">
    <property type="nucleotide sequence ID" value="NZ_FONY01000025.1"/>
</dbReference>
<gene>
    <name evidence="2" type="ORF">SAMN04488541_10254</name>
</gene>
<evidence type="ECO:0000313" key="2">
    <source>
        <dbReference type="EMBL" id="SFF30966.1"/>
    </source>
</evidence>
<keyword evidence="1" id="KW-0732">Signal</keyword>
<dbReference type="Proteomes" id="UP000199513">
    <property type="component" value="Unassembled WGS sequence"/>
</dbReference>
<dbReference type="OrthoDB" id="1668205at2"/>
<keyword evidence="3" id="KW-1185">Reference proteome</keyword>
<accession>A0A1I2HQE8</accession>
<sequence>MKYILKSLLLIFTLCLAVCLASSKSSNYNESRIKIVNKSSWAIDHIYFSPVDKNTWGKDILGKNEVLEPNESITVLVDCDIWDVKFVAADGAVCIVEDVDICEIEGVWTIDDLGCE</sequence>
<feature type="signal peptide" evidence="1">
    <location>
        <begin position="1"/>
        <end position="17"/>
    </location>
</feature>
<feature type="chain" id="PRO_5011618151" evidence="1">
    <location>
        <begin position="18"/>
        <end position="116"/>
    </location>
</feature>
<evidence type="ECO:0000256" key="1">
    <source>
        <dbReference type="SAM" id="SignalP"/>
    </source>
</evidence>
<reference evidence="3" key="1">
    <citation type="submission" date="2016-10" db="EMBL/GenBank/DDBJ databases">
        <authorList>
            <person name="Varghese N."/>
            <person name="Submissions S."/>
        </authorList>
    </citation>
    <scope>NUCLEOTIDE SEQUENCE [LARGE SCALE GENOMIC DNA]</scope>
    <source>
        <strain>GEY</strain>
        <strain evidence="3">DSM 9560</strain>
    </source>
</reference>